<accession>A0A0X8F816</accession>
<dbReference type="KEGG" id="acg:AWM71_03950"/>
<dbReference type="EMBL" id="PKGZ01000005">
    <property type="protein sequence ID" value="PKY91073.1"/>
    <property type="molecule type" value="Genomic_DNA"/>
</dbReference>
<reference evidence="3 4" key="1">
    <citation type="submission" date="2017-12" db="EMBL/GenBank/DDBJ databases">
        <title>Phylogenetic diversity of female urinary microbiome.</title>
        <authorList>
            <person name="Thomas-White K."/>
            <person name="Wolfe A.J."/>
        </authorList>
    </citation>
    <scope>NUCLEOTIDE SEQUENCE [LARGE SCALE GENOMIC DNA]</scope>
    <source>
        <strain evidence="3 4">UMB0844</strain>
    </source>
</reference>
<sequence>MKKVFLSGMIVMASLVAFSQLDALTSQAQKEERPLVQQELTQSPKTEVGLREQSLYRIQLKDQVLPKREERPSSQVAATKTKEVAKDMKVSPRQNKSNLLVTPINEKITQYEYRRDNSDGTRSSLEAIYRVNTETKEVYQLNQVTGDWQKVK</sequence>
<protein>
    <submittedName>
        <fullName evidence="3">Uncharacterized protein</fullName>
    </submittedName>
</protein>
<feature type="compositionally biased region" description="Basic and acidic residues" evidence="1">
    <location>
        <begin position="80"/>
        <end position="90"/>
    </location>
</feature>
<evidence type="ECO:0000313" key="3">
    <source>
        <dbReference type="EMBL" id="PKY91073.1"/>
    </source>
</evidence>
<dbReference type="AlphaFoldDB" id="A0A0X8F816"/>
<keyword evidence="4" id="KW-1185">Reference proteome</keyword>
<proteinExistence type="predicted"/>
<feature type="region of interest" description="Disordered" evidence="1">
    <location>
        <begin position="67"/>
        <end position="96"/>
    </location>
</feature>
<evidence type="ECO:0000313" key="4">
    <source>
        <dbReference type="Proteomes" id="UP000234775"/>
    </source>
</evidence>
<gene>
    <name evidence="3" type="ORF">CYJ27_06395</name>
</gene>
<feature type="chain" id="PRO_5007065978" evidence="2">
    <location>
        <begin position="29"/>
        <end position="152"/>
    </location>
</feature>
<dbReference type="Proteomes" id="UP000234775">
    <property type="component" value="Unassembled WGS sequence"/>
</dbReference>
<evidence type="ECO:0000256" key="2">
    <source>
        <dbReference type="SAM" id="SignalP"/>
    </source>
</evidence>
<name>A0A0X8F816_9LACT</name>
<comment type="caution">
    <text evidence="3">The sequence shown here is derived from an EMBL/GenBank/DDBJ whole genome shotgun (WGS) entry which is preliminary data.</text>
</comment>
<dbReference type="RefSeq" id="WP_060776752.1">
    <property type="nucleotide sequence ID" value="NZ_CP014159.1"/>
</dbReference>
<feature type="signal peptide" evidence="2">
    <location>
        <begin position="1"/>
        <end position="28"/>
    </location>
</feature>
<organism evidence="3 4">
    <name type="scientific">Aerococcus christensenii</name>
    <dbReference type="NCBI Taxonomy" id="87541"/>
    <lineage>
        <taxon>Bacteria</taxon>
        <taxon>Bacillati</taxon>
        <taxon>Bacillota</taxon>
        <taxon>Bacilli</taxon>
        <taxon>Lactobacillales</taxon>
        <taxon>Aerococcaceae</taxon>
        <taxon>Aerococcus</taxon>
    </lineage>
</organism>
<evidence type="ECO:0000256" key="1">
    <source>
        <dbReference type="SAM" id="MobiDB-lite"/>
    </source>
</evidence>
<keyword evidence="2" id="KW-0732">Signal</keyword>